<dbReference type="Pfam" id="PF00005">
    <property type="entry name" value="ABC_tran"/>
    <property type="match status" value="1"/>
</dbReference>
<dbReference type="STRING" id="391735.Veis_0800"/>
<feature type="domain" description="ABC transporter" evidence="5">
    <location>
        <begin position="4"/>
        <end position="234"/>
    </location>
</feature>
<dbReference type="InterPro" id="IPR003439">
    <property type="entry name" value="ABC_transporter-like_ATP-bd"/>
</dbReference>
<dbReference type="GO" id="GO:0005524">
    <property type="term" value="F:ATP binding"/>
    <property type="evidence" value="ECO:0007669"/>
    <property type="project" value="UniProtKB-KW"/>
</dbReference>
<evidence type="ECO:0000256" key="2">
    <source>
        <dbReference type="ARBA" id="ARBA00022475"/>
    </source>
</evidence>
<dbReference type="GeneID" id="76459481"/>
<keyword evidence="7" id="KW-1185">Reference proteome</keyword>
<dbReference type="InterPro" id="IPR015855">
    <property type="entry name" value="ABC_transpr_MalK-like"/>
</dbReference>
<organism evidence="6 7">
    <name type="scientific">Verminephrobacter eiseniae (strain EF01-2)</name>
    <dbReference type="NCBI Taxonomy" id="391735"/>
    <lineage>
        <taxon>Bacteria</taxon>
        <taxon>Pseudomonadati</taxon>
        <taxon>Pseudomonadota</taxon>
        <taxon>Betaproteobacteria</taxon>
        <taxon>Burkholderiales</taxon>
        <taxon>Comamonadaceae</taxon>
        <taxon>Verminephrobacter</taxon>
    </lineage>
</organism>
<accession>A1WG23</accession>
<evidence type="ECO:0000313" key="6">
    <source>
        <dbReference type="EMBL" id="ABM56580.1"/>
    </source>
</evidence>
<dbReference type="InterPro" id="IPR027417">
    <property type="entry name" value="P-loop_NTPase"/>
</dbReference>
<dbReference type="PANTHER" id="PTHR43875:SF10">
    <property type="entry name" value="BLL2173 PROTEIN"/>
    <property type="match status" value="1"/>
</dbReference>
<dbReference type="Gene3D" id="2.40.50.100">
    <property type="match status" value="1"/>
</dbReference>
<dbReference type="HOGENOM" id="CLU_000604_1_1_4"/>
<keyword evidence="1" id="KW-0813">Transport</keyword>
<reference evidence="7" key="1">
    <citation type="submission" date="2006-12" db="EMBL/GenBank/DDBJ databases">
        <title>Complete sequence of chromosome 1 of Verminephrobacter eiseniae EF01-2.</title>
        <authorList>
            <person name="Copeland A."/>
            <person name="Lucas S."/>
            <person name="Lapidus A."/>
            <person name="Barry K."/>
            <person name="Detter J.C."/>
            <person name="Glavina del Rio T."/>
            <person name="Dalin E."/>
            <person name="Tice H."/>
            <person name="Pitluck S."/>
            <person name="Chertkov O."/>
            <person name="Brettin T."/>
            <person name="Bruce D."/>
            <person name="Han C."/>
            <person name="Tapia R."/>
            <person name="Gilna P."/>
            <person name="Schmutz J."/>
            <person name="Larimer F."/>
            <person name="Land M."/>
            <person name="Hauser L."/>
            <person name="Kyrpides N."/>
            <person name="Kim E."/>
            <person name="Stahl D."/>
            <person name="Richardson P."/>
        </authorList>
    </citation>
    <scope>NUCLEOTIDE SEQUENCE [LARGE SCALE GENOMIC DNA]</scope>
    <source>
        <strain evidence="7">EF01-2</strain>
    </source>
</reference>
<keyword evidence="2" id="KW-0472">Membrane</keyword>
<evidence type="ECO:0000313" key="7">
    <source>
        <dbReference type="Proteomes" id="UP000000374"/>
    </source>
</evidence>
<dbReference type="SUPFAM" id="SSF52540">
    <property type="entry name" value="P-loop containing nucleoside triphosphate hydrolases"/>
    <property type="match status" value="1"/>
</dbReference>
<keyword evidence="4" id="KW-0067">ATP-binding</keyword>
<dbReference type="GO" id="GO:0140359">
    <property type="term" value="F:ABC-type transporter activity"/>
    <property type="evidence" value="ECO:0007669"/>
    <property type="project" value="InterPro"/>
</dbReference>
<protein>
    <submittedName>
        <fullName evidence="6">ABC transporter related</fullName>
    </submittedName>
</protein>
<keyword evidence="2" id="KW-1003">Cell membrane</keyword>
<dbReference type="InterPro" id="IPR013611">
    <property type="entry name" value="Transp-assoc_OB_typ2"/>
</dbReference>
<dbReference type="GO" id="GO:0008643">
    <property type="term" value="P:carbohydrate transport"/>
    <property type="evidence" value="ECO:0007669"/>
    <property type="project" value="InterPro"/>
</dbReference>
<dbReference type="KEGG" id="vei:Veis_0800"/>
<evidence type="ECO:0000256" key="1">
    <source>
        <dbReference type="ARBA" id="ARBA00022448"/>
    </source>
</evidence>
<dbReference type="AlphaFoldDB" id="A1WG23"/>
<proteinExistence type="predicted"/>
<dbReference type="InterPro" id="IPR017871">
    <property type="entry name" value="ABC_transporter-like_CS"/>
</dbReference>
<dbReference type="InterPro" id="IPR008995">
    <property type="entry name" value="Mo/tungstate-bd_C_term_dom"/>
</dbReference>
<dbReference type="GO" id="GO:0055052">
    <property type="term" value="C:ATP-binding cassette (ABC) transporter complex, substrate-binding subunit-containing"/>
    <property type="evidence" value="ECO:0007669"/>
    <property type="project" value="TreeGrafter"/>
</dbReference>
<dbReference type="SMART" id="SM00382">
    <property type="entry name" value="AAA"/>
    <property type="match status" value="1"/>
</dbReference>
<dbReference type="eggNOG" id="COG3842">
    <property type="taxonomic scope" value="Bacteria"/>
</dbReference>
<dbReference type="NCBIfam" id="NF008653">
    <property type="entry name" value="PRK11650.1"/>
    <property type="match status" value="1"/>
</dbReference>
<dbReference type="CDD" id="cd03301">
    <property type="entry name" value="ABC_MalK_N"/>
    <property type="match status" value="1"/>
</dbReference>
<dbReference type="OrthoDB" id="5298774at2"/>
<dbReference type="PROSITE" id="PS00211">
    <property type="entry name" value="ABC_TRANSPORTER_1"/>
    <property type="match status" value="1"/>
</dbReference>
<dbReference type="RefSeq" id="WP_011808594.1">
    <property type="nucleotide sequence ID" value="NC_008786.1"/>
</dbReference>
<evidence type="ECO:0000259" key="5">
    <source>
        <dbReference type="PROSITE" id="PS50893"/>
    </source>
</evidence>
<dbReference type="SUPFAM" id="SSF50331">
    <property type="entry name" value="MOP-like"/>
    <property type="match status" value="1"/>
</dbReference>
<dbReference type="PROSITE" id="PS50893">
    <property type="entry name" value="ABC_TRANSPORTER_2"/>
    <property type="match status" value="1"/>
</dbReference>
<name>A1WG23_VEREI</name>
<dbReference type="InterPro" id="IPR012340">
    <property type="entry name" value="NA-bd_OB-fold"/>
</dbReference>
<dbReference type="GO" id="GO:0016887">
    <property type="term" value="F:ATP hydrolysis activity"/>
    <property type="evidence" value="ECO:0007669"/>
    <property type="project" value="InterPro"/>
</dbReference>
<dbReference type="EMBL" id="CP000542">
    <property type="protein sequence ID" value="ABM56580.1"/>
    <property type="molecule type" value="Genomic_DNA"/>
</dbReference>
<dbReference type="Gene3D" id="2.40.50.140">
    <property type="entry name" value="Nucleic acid-binding proteins"/>
    <property type="match status" value="1"/>
</dbReference>
<dbReference type="Gene3D" id="3.40.50.300">
    <property type="entry name" value="P-loop containing nucleotide triphosphate hydrolases"/>
    <property type="match status" value="1"/>
</dbReference>
<dbReference type="Pfam" id="PF08402">
    <property type="entry name" value="TOBE_2"/>
    <property type="match status" value="1"/>
</dbReference>
<dbReference type="InterPro" id="IPR047641">
    <property type="entry name" value="ABC_transpr_MalK/UgpC-like"/>
</dbReference>
<dbReference type="Proteomes" id="UP000000374">
    <property type="component" value="Chromosome"/>
</dbReference>
<keyword evidence="3" id="KW-0547">Nucleotide-binding</keyword>
<gene>
    <name evidence="6" type="ordered locus">Veis_0800</name>
</gene>
<evidence type="ECO:0000256" key="4">
    <source>
        <dbReference type="ARBA" id="ARBA00022840"/>
    </source>
</evidence>
<evidence type="ECO:0000256" key="3">
    <source>
        <dbReference type="ARBA" id="ARBA00022741"/>
    </source>
</evidence>
<sequence>MAAIELHRLVKRFGDLTVIPALDLAIRDEEFVVFVGPSGCGKSTLLRIIAGLESIDSGDLFIGGQRVNDMPPARRDIAMVFQDYALYPHMTVRQNMAFGLEMRNTPKDEITRRVERAAAMLHMAPYLERKPKALSGGQRQRVAMGRAMVRNPQVFLFDEPLSNLDAKLRGEVRTEIKALAQQLKTTMVFVTHDQVEAMTMADRIVVLKAGVVQQFGTPEEVYQWPANQFVAGFIGAPSMNFFDVQIEGRQLRMAEGLLLALPPRCGTVAGPAGPAVLGVRPEHLRVLPGDAPGLRVQISVVEPLGSDTLVYFERAGQRHMVRVAPELRLRPGERITLDLAIDKCHLFDKSSGAALRD</sequence>
<dbReference type="InterPro" id="IPR003593">
    <property type="entry name" value="AAA+_ATPase"/>
</dbReference>
<dbReference type="FunFam" id="3.40.50.300:FF:000042">
    <property type="entry name" value="Maltose/maltodextrin ABC transporter, ATP-binding protein"/>
    <property type="match status" value="1"/>
</dbReference>
<dbReference type="PANTHER" id="PTHR43875">
    <property type="entry name" value="MALTODEXTRIN IMPORT ATP-BINDING PROTEIN MSMX"/>
    <property type="match status" value="1"/>
</dbReference>